<feature type="domain" description="Alkyl sulfatase dimerisation" evidence="1">
    <location>
        <begin position="310"/>
        <end position="445"/>
    </location>
</feature>
<dbReference type="PANTHER" id="PTHR43223">
    <property type="entry name" value="ALKYL/ARYL-SULFATASE"/>
    <property type="match status" value="1"/>
</dbReference>
<dbReference type="GO" id="GO:0018909">
    <property type="term" value="P:dodecyl sulfate metabolic process"/>
    <property type="evidence" value="ECO:0007669"/>
    <property type="project" value="InterPro"/>
</dbReference>
<reference evidence="2" key="1">
    <citation type="submission" date="2020-05" db="EMBL/GenBank/DDBJ databases">
        <authorList>
            <person name="Chiriac C."/>
            <person name="Salcher M."/>
            <person name="Ghai R."/>
            <person name="Kavagutti S V."/>
        </authorList>
    </citation>
    <scope>NUCLEOTIDE SEQUENCE</scope>
</reference>
<dbReference type="AlphaFoldDB" id="A0A6J6KA66"/>
<dbReference type="InterPro" id="IPR036527">
    <property type="entry name" value="SCP2_sterol-bd_dom_sf"/>
</dbReference>
<dbReference type="Gene3D" id="1.25.40.880">
    <property type="entry name" value="Alkyl sulfatase, dimerisation domain"/>
    <property type="match status" value="1"/>
</dbReference>
<accession>A0A6J6KA66</accession>
<dbReference type="SUPFAM" id="SSF55718">
    <property type="entry name" value="SCP-like"/>
    <property type="match status" value="1"/>
</dbReference>
<dbReference type="InterPro" id="IPR036866">
    <property type="entry name" value="RibonucZ/Hydroxyglut_hydro"/>
</dbReference>
<name>A0A6J6KA66_9ZZZZ</name>
<sequence>MTQPRSIASDSSRTITDTRGQIAHEAHVAHSERLVRKFYAVGDNAWCFVGNGLSNQTFVRGPEGIIAIDSGESVEELRAAIQELRRVASEPIVAVLYTHFHYVQGTAAVFEEATTPQGAALPIWGHSGIDGNRLRAGGIIAPAYLRGLVEQFAIRMPDSGPDGVVNVGLGLAFRLADHAPWTNGYLSPTNTFETATVLNLAGLEIHVEPAPSDADDSVTYWFPSLGVAVHNLVWPALFNIFAIRGEEYRDPRVMLRGIDHLRSLEPAHIIATHGPPMSGTDEISTRVTRSRDAIQFLWDQTVRWTNRGATSTELAHLVVLPEFYNEDYLTSELYGIVEHHTRQIRSGLFGFFDGDPQQLLPHAPVERSKRFIEAMGGKERVREMASAALADDLRWALELSGILVAAADSDEADRLLLSAALRLVGQRTTSANIRNWCITRALDLEGALDMSAYKVHRVFPIQIMQWPIETAIGVLKVFVDPDTTDGIDAHVAWNLDGEIAGLHFRNAIACETNGDGASTTYVGSREDWGWVISGQGTIDQAVEEGRFSVIGDAVSARNALRCLDHASFR</sequence>
<dbReference type="Gene3D" id="3.60.15.30">
    <property type="entry name" value="Metallo-beta-lactamase domain"/>
    <property type="match status" value="1"/>
</dbReference>
<dbReference type="InterPro" id="IPR052195">
    <property type="entry name" value="Bact_Alkyl/Aryl-Sulfatase"/>
</dbReference>
<dbReference type="GO" id="GO:0046983">
    <property type="term" value="F:protein dimerization activity"/>
    <property type="evidence" value="ECO:0007669"/>
    <property type="project" value="InterPro"/>
</dbReference>
<dbReference type="PANTHER" id="PTHR43223:SF2">
    <property type="entry name" value="METALLO-BETA-LACTAMASE DOMAIN-CONTAINING PROTEIN"/>
    <property type="match status" value="1"/>
</dbReference>
<dbReference type="InterPro" id="IPR044097">
    <property type="entry name" value="Bds1/SdsA1_MBL-fold"/>
</dbReference>
<dbReference type="GO" id="GO:0018741">
    <property type="term" value="F:linear primary-alkylsulfatase activity"/>
    <property type="evidence" value="ECO:0007669"/>
    <property type="project" value="InterPro"/>
</dbReference>
<dbReference type="SUPFAM" id="SSF56281">
    <property type="entry name" value="Metallo-hydrolase/oxidoreductase"/>
    <property type="match status" value="1"/>
</dbReference>
<proteinExistence type="predicted"/>
<organism evidence="2">
    <name type="scientific">freshwater metagenome</name>
    <dbReference type="NCBI Taxonomy" id="449393"/>
    <lineage>
        <taxon>unclassified sequences</taxon>
        <taxon>metagenomes</taxon>
        <taxon>ecological metagenomes</taxon>
    </lineage>
</organism>
<evidence type="ECO:0000313" key="2">
    <source>
        <dbReference type="EMBL" id="CAB4646620.1"/>
    </source>
</evidence>
<dbReference type="InterPro" id="IPR038536">
    <property type="entry name" value="Alkyl/aryl-sulf_dimr_sf"/>
</dbReference>
<dbReference type="InterPro" id="IPR029228">
    <property type="entry name" value="Alkyl_sulf_dimr"/>
</dbReference>
<gene>
    <name evidence="2" type="ORF">UFOPK2242_00161</name>
</gene>
<evidence type="ECO:0000259" key="1">
    <source>
        <dbReference type="Pfam" id="PF14863"/>
    </source>
</evidence>
<dbReference type="Gene3D" id="3.30.1050.10">
    <property type="entry name" value="SCP2 sterol-binding domain"/>
    <property type="match status" value="1"/>
</dbReference>
<dbReference type="EMBL" id="CAEZWM010000008">
    <property type="protein sequence ID" value="CAB4646620.1"/>
    <property type="molecule type" value="Genomic_DNA"/>
</dbReference>
<dbReference type="CDD" id="cd07710">
    <property type="entry name" value="arylsulfatase_Sdsa1-like_MBL-fold"/>
    <property type="match status" value="1"/>
</dbReference>
<protein>
    <submittedName>
        <fullName evidence="2">Unannotated protein</fullName>
    </submittedName>
</protein>
<dbReference type="Pfam" id="PF14863">
    <property type="entry name" value="Alkyl_sulf_dimr"/>
    <property type="match status" value="1"/>
</dbReference>